<accession>A0ABN2RCI9</accession>
<dbReference type="InterPro" id="IPR025646">
    <property type="entry name" value="DUF4350"/>
</dbReference>
<evidence type="ECO:0000259" key="1">
    <source>
        <dbReference type="Pfam" id="PF14258"/>
    </source>
</evidence>
<comment type="caution">
    <text evidence="2">The sequence shown here is derived from an EMBL/GenBank/DDBJ whole genome shotgun (WGS) entry which is preliminary data.</text>
</comment>
<dbReference type="InterPro" id="IPR029062">
    <property type="entry name" value="Class_I_gatase-like"/>
</dbReference>
<dbReference type="RefSeq" id="WP_344657254.1">
    <property type="nucleotide sequence ID" value="NZ_BAAAQM010000012.1"/>
</dbReference>
<name>A0ABN2RCI9_9ACTN</name>
<dbReference type="Pfam" id="PF19985">
    <property type="entry name" value="DUF6421"/>
    <property type="match status" value="1"/>
</dbReference>
<feature type="domain" description="DUF4350" evidence="1">
    <location>
        <begin position="34"/>
        <end position="249"/>
    </location>
</feature>
<dbReference type="Pfam" id="PF14258">
    <property type="entry name" value="DUF4350"/>
    <property type="match status" value="1"/>
</dbReference>
<dbReference type="InterPro" id="IPR046306">
    <property type="entry name" value="DUF6421"/>
</dbReference>
<proteinExistence type="predicted"/>
<reference evidence="2 3" key="1">
    <citation type="journal article" date="2019" name="Int. J. Syst. Evol. Microbiol.">
        <title>The Global Catalogue of Microorganisms (GCM) 10K type strain sequencing project: providing services to taxonomists for standard genome sequencing and annotation.</title>
        <authorList>
            <consortium name="The Broad Institute Genomics Platform"/>
            <consortium name="The Broad Institute Genome Sequencing Center for Infectious Disease"/>
            <person name="Wu L."/>
            <person name="Ma J."/>
        </authorList>
    </citation>
    <scope>NUCLEOTIDE SEQUENCE [LARGE SCALE GENOMIC DNA]</scope>
    <source>
        <strain evidence="2 3">JCM 16013</strain>
    </source>
</reference>
<keyword evidence="3" id="KW-1185">Reference proteome</keyword>
<dbReference type="Gene3D" id="3.40.50.880">
    <property type="match status" value="1"/>
</dbReference>
<dbReference type="Proteomes" id="UP001499854">
    <property type="component" value="Unassembled WGS sequence"/>
</dbReference>
<organism evidence="2 3">
    <name type="scientific">Catenulispora subtropica</name>
    <dbReference type="NCBI Taxonomy" id="450798"/>
    <lineage>
        <taxon>Bacteria</taxon>
        <taxon>Bacillati</taxon>
        <taxon>Actinomycetota</taxon>
        <taxon>Actinomycetes</taxon>
        <taxon>Catenulisporales</taxon>
        <taxon>Catenulisporaceae</taxon>
        <taxon>Catenulispora</taxon>
    </lineage>
</organism>
<evidence type="ECO:0000313" key="2">
    <source>
        <dbReference type="EMBL" id="GAA1967032.1"/>
    </source>
</evidence>
<dbReference type="EMBL" id="BAAAQM010000012">
    <property type="protein sequence ID" value="GAA1967032.1"/>
    <property type="molecule type" value="Genomic_DNA"/>
</dbReference>
<evidence type="ECO:0000313" key="3">
    <source>
        <dbReference type="Proteomes" id="UP001499854"/>
    </source>
</evidence>
<dbReference type="SUPFAM" id="SSF52317">
    <property type="entry name" value="Class I glutamine amidotransferase-like"/>
    <property type="match status" value="1"/>
</dbReference>
<protein>
    <submittedName>
        <fullName evidence="2">DUF6421 family protein</fullName>
    </submittedName>
</protein>
<sequence length="710" mass="77733">MRQHTGFLRVLFDEAHSEAWTIDPAAALAMNPVNPADAGYTHAADLLRARGYEVEAHRDGAFTAELLSATDVLVVAHPADPGRERTTGIGTPVFTGAELDAVQSYVSRGGGLVLLADSEQDAGTNLAALLGRFGVGLEHLTVQDAAHRHQGNARWVLAERAKLPESRIEPEDLLAGVAEACFYRSGTLFTAPDADVLPLLNSSATADPADRPLAVGVRFGKGRVVVFADSDMFGDDSIGDYDHRALWINAVTWASRRPAPAAETAAPHAVVASPAFAELKAAVEELRPMQSKDGSIDFGAGHDRARAEELASRIGGAVEALAPSFPHDVDYLAAVQKDLTRWAEGGFGVPDFLDSLIAFNPARSREDGREHLVLFPMYTQNGNPDRVFEALVIRAVWPDWIAELERDKYPNAQFLPIEFASREGFTPGYDTNSAVLFPETVAVRETPVFTWGAIFCDREAARFRMVTSAAARTLKMSLPPDAARLLEDQRLTQEVFVLWDLVHDRTHSHGDLPFDPFMIKQRMPYFLYSLEELRCDLTAFRAAVELEREGGTGASHARLVQYAILFDRLFRFPITGGRVRNYDGLGGQLLFAYLHRHGIVRWTDNRLAVDWTRIADAVIALGTEVETLYRDGIDRPKPAHWMAAHQLVASYVAPNPSSVWARGAEALPLDGPPKGLVDAVLPDEFPLSMFYEALSKKLGPVVEATRGVTG</sequence>
<gene>
    <name evidence="2" type="ORF">GCM10009838_26270</name>
</gene>